<evidence type="ECO:0000256" key="11">
    <source>
        <dbReference type="ARBA" id="ARBA00023136"/>
    </source>
</evidence>
<dbReference type="PANTHER" id="PTHR30333">
    <property type="entry name" value="CYTOCHROME C-TYPE PROTEIN"/>
    <property type="match status" value="1"/>
</dbReference>
<keyword evidence="7" id="KW-0479">Metal-binding</keyword>
<dbReference type="Pfam" id="PF03264">
    <property type="entry name" value="Cytochrom_NNT"/>
    <property type="match status" value="1"/>
</dbReference>
<keyword evidence="9" id="KW-1133">Transmembrane helix</keyword>
<reference evidence="14 15" key="1">
    <citation type="journal article" date="2020" name="Microorganisms">
        <title>Osmotic Adaptation and Compatible Solute Biosynthesis of Phototrophic Bacteria as Revealed from Genome Analyses.</title>
        <authorList>
            <person name="Imhoff J.F."/>
            <person name="Rahn T."/>
            <person name="Kunzel S."/>
            <person name="Keller A."/>
            <person name="Neulinger S.C."/>
        </authorList>
    </citation>
    <scope>NUCLEOTIDE SEQUENCE [LARGE SCALE GENOMIC DNA]</scope>
    <source>
        <strain evidence="14 15">DSM 6210</strain>
    </source>
</reference>
<evidence type="ECO:0000256" key="8">
    <source>
        <dbReference type="ARBA" id="ARBA00022982"/>
    </source>
</evidence>
<feature type="compositionally biased region" description="Acidic residues" evidence="12">
    <location>
        <begin position="208"/>
        <end position="225"/>
    </location>
</feature>
<comment type="subcellular location">
    <subcellularLocation>
        <location evidence="1">Cell membrane</location>
    </subcellularLocation>
</comment>
<name>A0ABS1CDF4_9GAMM</name>
<dbReference type="InterPro" id="IPR036280">
    <property type="entry name" value="Multihaem_cyt_sf"/>
</dbReference>
<evidence type="ECO:0000256" key="2">
    <source>
        <dbReference type="ARBA" id="ARBA00007395"/>
    </source>
</evidence>
<protein>
    <recommendedName>
        <fullName evidence="13">NapC/NirT cytochrome c N-terminal domain-containing protein</fullName>
    </recommendedName>
</protein>
<keyword evidence="3" id="KW-0813">Transport</keyword>
<organism evidence="14 15">
    <name type="scientific">Thiohalocapsa halophila</name>
    <dbReference type="NCBI Taxonomy" id="69359"/>
    <lineage>
        <taxon>Bacteria</taxon>
        <taxon>Pseudomonadati</taxon>
        <taxon>Pseudomonadota</taxon>
        <taxon>Gammaproteobacteria</taxon>
        <taxon>Chromatiales</taxon>
        <taxon>Chromatiaceae</taxon>
        <taxon>Thiohalocapsa</taxon>
    </lineage>
</organism>
<gene>
    <name evidence="14" type="ORF">CKO31_03980</name>
</gene>
<dbReference type="InterPro" id="IPR038266">
    <property type="entry name" value="NapC/NirT_cytc_sf"/>
</dbReference>
<sequence>MAPQPRITEAQTMAKRSKRFSRRLLLILVVLLLVVPAAIAAAWMGTETMIKQTSDAEFCTHCHTMEPMAIAHTRSKHGGDNPAGLVAECTDCHLPHDNAANHLFAKATTGLRDLWAQTIYPIHKPDWIGKLDERAEYVYDSGCLHCHSALERATTDDPAASAAHSAYFANADAEGGGQGPSSCVDCHEHVGHEDLRNALEAHFDEVPEVADELVPEGEEHDEEDSAEHAAKARARPSESASS</sequence>
<feature type="domain" description="NapC/NirT cytochrome c N-terminal" evidence="13">
    <location>
        <begin position="27"/>
        <end position="193"/>
    </location>
</feature>
<keyword evidence="15" id="KW-1185">Reference proteome</keyword>
<keyword evidence="6" id="KW-0812">Transmembrane</keyword>
<evidence type="ECO:0000256" key="4">
    <source>
        <dbReference type="ARBA" id="ARBA00022475"/>
    </source>
</evidence>
<evidence type="ECO:0000256" key="9">
    <source>
        <dbReference type="ARBA" id="ARBA00022989"/>
    </source>
</evidence>
<evidence type="ECO:0000256" key="7">
    <source>
        <dbReference type="ARBA" id="ARBA00022723"/>
    </source>
</evidence>
<keyword evidence="8" id="KW-0249">Electron transport</keyword>
<accession>A0ABS1CDF4</accession>
<evidence type="ECO:0000256" key="1">
    <source>
        <dbReference type="ARBA" id="ARBA00004236"/>
    </source>
</evidence>
<dbReference type="InterPro" id="IPR051174">
    <property type="entry name" value="Cytochrome_c-type_ET"/>
</dbReference>
<evidence type="ECO:0000256" key="10">
    <source>
        <dbReference type="ARBA" id="ARBA00023004"/>
    </source>
</evidence>
<proteinExistence type="inferred from homology"/>
<dbReference type="InterPro" id="IPR005126">
    <property type="entry name" value="NapC/NirT_cyt_c_N"/>
</dbReference>
<keyword evidence="11" id="KW-0472">Membrane</keyword>
<evidence type="ECO:0000256" key="12">
    <source>
        <dbReference type="SAM" id="MobiDB-lite"/>
    </source>
</evidence>
<evidence type="ECO:0000259" key="13">
    <source>
        <dbReference type="Pfam" id="PF03264"/>
    </source>
</evidence>
<dbReference type="PANTHER" id="PTHR30333:SF1">
    <property type="entry name" value="CYTOCHROME C-TYPE PROTEIN NAPC"/>
    <property type="match status" value="1"/>
</dbReference>
<evidence type="ECO:0000256" key="3">
    <source>
        <dbReference type="ARBA" id="ARBA00022448"/>
    </source>
</evidence>
<keyword evidence="5" id="KW-0349">Heme</keyword>
<evidence type="ECO:0000256" key="6">
    <source>
        <dbReference type="ARBA" id="ARBA00022692"/>
    </source>
</evidence>
<dbReference type="Proteomes" id="UP000748752">
    <property type="component" value="Unassembled WGS sequence"/>
</dbReference>
<evidence type="ECO:0000313" key="15">
    <source>
        <dbReference type="Proteomes" id="UP000748752"/>
    </source>
</evidence>
<keyword evidence="10" id="KW-0408">Iron</keyword>
<keyword evidence="4" id="KW-1003">Cell membrane</keyword>
<dbReference type="SUPFAM" id="SSF48695">
    <property type="entry name" value="Multiheme cytochromes"/>
    <property type="match status" value="1"/>
</dbReference>
<feature type="region of interest" description="Disordered" evidence="12">
    <location>
        <begin position="208"/>
        <end position="242"/>
    </location>
</feature>
<comment type="caution">
    <text evidence="14">The sequence shown here is derived from an EMBL/GenBank/DDBJ whole genome shotgun (WGS) entry which is preliminary data.</text>
</comment>
<dbReference type="Gene3D" id="1.10.3820.10">
    <property type="entry name" value="Di-heme elbow motif domain"/>
    <property type="match status" value="1"/>
</dbReference>
<comment type="similarity">
    <text evidence="2">Belongs to the NapC/NirT/NrfH family.</text>
</comment>
<evidence type="ECO:0000256" key="5">
    <source>
        <dbReference type="ARBA" id="ARBA00022617"/>
    </source>
</evidence>
<evidence type="ECO:0000313" key="14">
    <source>
        <dbReference type="EMBL" id="MBK1629914.1"/>
    </source>
</evidence>
<dbReference type="EMBL" id="NRRV01000006">
    <property type="protein sequence ID" value="MBK1629914.1"/>
    <property type="molecule type" value="Genomic_DNA"/>
</dbReference>